<evidence type="ECO:0000256" key="1">
    <source>
        <dbReference type="SAM" id="MobiDB-lite"/>
    </source>
</evidence>
<keyword evidence="2" id="KW-0732">Signal</keyword>
<reference evidence="5" key="1">
    <citation type="journal article" date="2019" name="Int. J. Syst. Evol. Microbiol.">
        <title>The Global Catalogue of Microorganisms (GCM) 10K type strain sequencing project: providing services to taxonomists for standard genome sequencing and annotation.</title>
        <authorList>
            <consortium name="The Broad Institute Genomics Platform"/>
            <consortium name="The Broad Institute Genome Sequencing Center for Infectious Disease"/>
            <person name="Wu L."/>
            <person name="Ma J."/>
        </authorList>
    </citation>
    <scope>NUCLEOTIDE SEQUENCE [LARGE SCALE GENOMIC DNA]</scope>
    <source>
        <strain evidence="5">JCM 17342</strain>
    </source>
</reference>
<proteinExistence type="predicted"/>
<feature type="signal peptide" evidence="2">
    <location>
        <begin position="1"/>
        <end position="21"/>
    </location>
</feature>
<evidence type="ECO:0000313" key="5">
    <source>
        <dbReference type="Proteomes" id="UP001501747"/>
    </source>
</evidence>
<protein>
    <recommendedName>
        <fullName evidence="3">PepSY domain-containing protein</fullName>
    </recommendedName>
</protein>
<evidence type="ECO:0000259" key="3">
    <source>
        <dbReference type="Pfam" id="PF03413"/>
    </source>
</evidence>
<dbReference type="Proteomes" id="UP001501747">
    <property type="component" value="Unassembled WGS sequence"/>
</dbReference>
<evidence type="ECO:0000313" key="4">
    <source>
        <dbReference type="EMBL" id="GAA4008846.1"/>
    </source>
</evidence>
<sequence length="112" mass="11882">MIFRGVCALVALAALTACSTAPPPDTAPTVPLPAPATQAPGQPSPAAPKIDREQARKLAEQAAPGFRVTAVDLDTDDGRRTWDVDLVNDRNERRDLDIDAETGQVLPDLDPD</sequence>
<feature type="chain" id="PRO_5045667036" description="PepSY domain-containing protein" evidence="2">
    <location>
        <begin position="22"/>
        <end position="112"/>
    </location>
</feature>
<dbReference type="Gene3D" id="3.10.450.40">
    <property type="match status" value="1"/>
</dbReference>
<dbReference type="EMBL" id="BAABAL010000009">
    <property type="protein sequence ID" value="GAA4008846.1"/>
    <property type="molecule type" value="Genomic_DNA"/>
</dbReference>
<accession>A0ABP7S9V8</accession>
<feature type="domain" description="PepSY" evidence="3">
    <location>
        <begin position="49"/>
        <end position="106"/>
    </location>
</feature>
<keyword evidence="5" id="KW-1185">Reference proteome</keyword>
<feature type="compositionally biased region" description="Pro residues" evidence="1">
    <location>
        <begin position="21"/>
        <end position="34"/>
    </location>
</feature>
<organism evidence="4 5">
    <name type="scientific">Allokutzneria multivorans</name>
    <dbReference type="NCBI Taxonomy" id="1142134"/>
    <lineage>
        <taxon>Bacteria</taxon>
        <taxon>Bacillati</taxon>
        <taxon>Actinomycetota</taxon>
        <taxon>Actinomycetes</taxon>
        <taxon>Pseudonocardiales</taxon>
        <taxon>Pseudonocardiaceae</taxon>
        <taxon>Allokutzneria</taxon>
    </lineage>
</organism>
<dbReference type="Pfam" id="PF03413">
    <property type="entry name" value="PepSY"/>
    <property type="match status" value="1"/>
</dbReference>
<evidence type="ECO:0000256" key="2">
    <source>
        <dbReference type="SAM" id="SignalP"/>
    </source>
</evidence>
<gene>
    <name evidence="4" type="ORF">GCM10022247_33830</name>
</gene>
<dbReference type="RefSeq" id="WP_344875746.1">
    <property type="nucleotide sequence ID" value="NZ_BAABAL010000009.1"/>
</dbReference>
<dbReference type="PROSITE" id="PS51257">
    <property type="entry name" value="PROKAR_LIPOPROTEIN"/>
    <property type="match status" value="1"/>
</dbReference>
<feature type="region of interest" description="Disordered" evidence="1">
    <location>
        <begin position="19"/>
        <end position="51"/>
    </location>
</feature>
<name>A0ABP7S9V8_9PSEU</name>
<dbReference type="InterPro" id="IPR025711">
    <property type="entry name" value="PepSY"/>
</dbReference>
<comment type="caution">
    <text evidence="4">The sequence shown here is derived from an EMBL/GenBank/DDBJ whole genome shotgun (WGS) entry which is preliminary data.</text>
</comment>